<keyword evidence="3" id="KW-1185">Reference proteome</keyword>
<feature type="compositionally biased region" description="Basic and acidic residues" evidence="1">
    <location>
        <begin position="122"/>
        <end position="131"/>
    </location>
</feature>
<feature type="compositionally biased region" description="Basic and acidic residues" evidence="1">
    <location>
        <begin position="195"/>
        <end position="204"/>
    </location>
</feature>
<proteinExistence type="predicted"/>
<evidence type="ECO:0000256" key="1">
    <source>
        <dbReference type="SAM" id="MobiDB-lite"/>
    </source>
</evidence>
<protein>
    <submittedName>
        <fullName evidence="2">Uncharacterized protein</fullName>
    </submittedName>
</protein>
<evidence type="ECO:0000313" key="3">
    <source>
        <dbReference type="Proteomes" id="UP001341281"/>
    </source>
</evidence>
<organism evidence="2 3">
    <name type="scientific">Paspalum notatum var. saurae</name>
    <dbReference type="NCBI Taxonomy" id="547442"/>
    <lineage>
        <taxon>Eukaryota</taxon>
        <taxon>Viridiplantae</taxon>
        <taxon>Streptophyta</taxon>
        <taxon>Embryophyta</taxon>
        <taxon>Tracheophyta</taxon>
        <taxon>Spermatophyta</taxon>
        <taxon>Magnoliopsida</taxon>
        <taxon>Liliopsida</taxon>
        <taxon>Poales</taxon>
        <taxon>Poaceae</taxon>
        <taxon>PACMAD clade</taxon>
        <taxon>Panicoideae</taxon>
        <taxon>Andropogonodae</taxon>
        <taxon>Paspaleae</taxon>
        <taxon>Paspalinae</taxon>
        <taxon>Paspalum</taxon>
    </lineage>
</organism>
<accession>A0AAQ3UDZ0</accession>
<reference evidence="2 3" key="1">
    <citation type="submission" date="2024-02" db="EMBL/GenBank/DDBJ databases">
        <title>High-quality chromosome-scale genome assembly of Pensacola bahiagrass (Paspalum notatum Flugge var. saurae).</title>
        <authorList>
            <person name="Vega J.M."/>
            <person name="Podio M."/>
            <person name="Orjuela J."/>
            <person name="Siena L.A."/>
            <person name="Pessino S.C."/>
            <person name="Combes M.C."/>
            <person name="Mariac C."/>
            <person name="Albertini E."/>
            <person name="Pupilli F."/>
            <person name="Ortiz J.P.A."/>
            <person name="Leblanc O."/>
        </authorList>
    </citation>
    <scope>NUCLEOTIDE SEQUENCE [LARGE SCALE GENOMIC DNA]</scope>
    <source>
        <strain evidence="2">R1</strain>
        <tissue evidence="2">Leaf</tissue>
    </source>
</reference>
<dbReference type="Proteomes" id="UP001341281">
    <property type="component" value="Chromosome 08"/>
</dbReference>
<name>A0AAQ3UDZ0_PASNO</name>
<dbReference type="AlphaFoldDB" id="A0AAQ3UDZ0"/>
<feature type="region of interest" description="Disordered" evidence="1">
    <location>
        <begin position="100"/>
        <end position="206"/>
    </location>
</feature>
<gene>
    <name evidence="2" type="ORF">U9M48_036393</name>
</gene>
<dbReference type="EMBL" id="CP144752">
    <property type="protein sequence ID" value="WVZ90061.1"/>
    <property type="molecule type" value="Genomic_DNA"/>
</dbReference>
<sequence>MAHLQLSPSYSLFLFLTSWNQDTSDRAPLGIGCPALAQLGRQAEAPTDAPALPRTLSLTLSLQVEPAAAQAGCRAAVDVLNVPHGAEAKDRCRLPYATPVRRRRAKALHPPPSSPSHRRRERERPEGREKGAASSRRRIGAATTTNAAGEVAEDAATTCTRRRTRSYRGKPGGNDDAEYGINDDAGPGGTRNRGVKPDATNEKLHRTHSAAAVLHTKLLIEGSTSTNSGPQARGDMEQQQQRTTTTGRCRARRREPRAPTATTSPTVGTAMPTPSTLGTKDPEDPFHLLEATTKL</sequence>
<feature type="region of interest" description="Disordered" evidence="1">
    <location>
        <begin position="222"/>
        <end position="295"/>
    </location>
</feature>
<evidence type="ECO:0000313" key="2">
    <source>
        <dbReference type="EMBL" id="WVZ90061.1"/>
    </source>
</evidence>